<accession>F0BJD5</accession>
<dbReference type="AlphaFoldDB" id="F0BJD5"/>
<dbReference type="InterPro" id="IPR017946">
    <property type="entry name" value="PLC-like_Pdiesterase_TIM-brl"/>
</dbReference>
<dbReference type="eggNOG" id="COG0584">
    <property type="taxonomic scope" value="Bacteria"/>
</dbReference>
<dbReference type="GO" id="GO:0006580">
    <property type="term" value="P:ethanolamine metabolic process"/>
    <property type="evidence" value="ECO:0007669"/>
    <property type="project" value="TreeGrafter"/>
</dbReference>
<comment type="caution">
    <text evidence="2">The sequence shown here is derived from an EMBL/GenBank/DDBJ whole genome shotgun (WGS) entry which is preliminary data.</text>
</comment>
<dbReference type="GO" id="GO:0070291">
    <property type="term" value="P:N-acylethanolamine metabolic process"/>
    <property type="evidence" value="ECO:0007669"/>
    <property type="project" value="TreeGrafter"/>
</dbReference>
<dbReference type="GO" id="GO:0008889">
    <property type="term" value="F:glycerophosphodiester phosphodiesterase activity"/>
    <property type="evidence" value="ECO:0007669"/>
    <property type="project" value="TreeGrafter"/>
</dbReference>
<dbReference type="CDD" id="cd08566">
    <property type="entry name" value="GDPD_AtGDE_like"/>
    <property type="match status" value="1"/>
</dbReference>
<evidence type="ECO:0000313" key="3">
    <source>
        <dbReference type="Proteomes" id="UP000003299"/>
    </source>
</evidence>
<organism evidence="2 3">
    <name type="scientific">Xanthomonas vesicatoria ATCC 35937</name>
    <dbReference type="NCBI Taxonomy" id="925775"/>
    <lineage>
        <taxon>Bacteria</taxon>
        <taxon>Pseudomonadati</taxon>
        <taxon>Pseudomonadota</taxon>
        <taxon>Gammaproteobacteria</taxon>
        <taxon>Lysobacterales</taxon>
        <taxon>Lysobacteraceae</taxon>
        <taxon>Xanthomonas</taxon>
    </lineage>
</organism>
<feature type="domain" description="GP-PDE" evidence="1">
    <location>
        <begin position="305"/>
        <end position="557"/>
    </location>
</feature>
<evidence type="ECO:0000259" key="1">
    <source>
        <dbReference type="PROSITE" id="PS51704"/>
    </source>
</evidence>
<dbReference type="SUPFAM" id="SSF51695">
    <property type="entry name" value="PLC-like phosphodiesterases"/>
    <property type="match status" value="1"/>
</dbReference>
<dbReference type="Gene3D" id="3.20.20.190">
    <property type="entry name" value="Phosphatidylinositol (PI) phosphodiesterase"/>
    <property type="match status" value="1"/>
</dbReference>
<dbReference type="PANTHER" id="PTHR46320:SF1">
    <property type="entry name" value="GLYCEROPHOSPHODIESTER PHOSPHODIESTERASE 1"/>
    <property type="match status" value="1"/>
</dbReference>
<protein>
    <submittedName>
        <fullName evidence="2">Avirulence protein avrBs2</fullName>
    </submittedName>
</protein>
<dbReference type="Proteomes" id="UP000003299">
    <property type="component" value="Unassembled WGS sequence"/>
</dbReference>
<dbReference type="NCBIfam" id="NF041304">
    <property type="entry name" value="AvrBs2"/>
    <property type="match status" value="1"/>
</dbReference>
<dbReference type="GO" id="GO:0006644">
    <property type="term" value="P:phospholipid metabolic process"/>
    <property type="evidence" value="ECO:0007669"/>
    <property type="project" value="TreeGrafter"/>
</dbReference>
<dbReference type="SMR" id="F0BJD5"/>
<gene>
    <name evidence="2" type="primary">avrBs2</name>
    <name evidence="2" type="ORF">XVE_4395</name>
</gene>
<sequence>MRRGASFRIAAADFATVANCHMPRALLAARSALEVVMRLAPLQLAATPTTALATPSHTSPIIPMEVPPVPGGNPPLGPRPRRQTLMQPPLVPLNDSAMTGRQALVALDSEFSEQRLAEVQARQITLQALQSKLATHLAQAGIAPEKDSVAAKLAAGALQPVYLDRAAFKAMAKALPDRASAVAGPVLVDAQQGRIIFDLQRAFAPGDTFSEAAHTALRKALDLPGHGLTTPHWLQSATPKQPRRKLQQAARYHGHEVPARDGGAAFFKANDHHLVAGKDALLRKHRKELVHDTYFQAPSTRALGKDVMVHRGLFDNHAGIPENSLAAIDRAYAQGYRNLELDVEVSADGVPVLMHDFSIGRMTDDPQNKLVSQVPFAQLRDMPLVIRNPVDGNFIKTDQTIAAVEQALEHALQKPEAMSVALDCKEDTAEAVAMLLMRRPDLRQGAAIKLYAKYYTGGFDQFVSNLYKHYQINPMHSQDAPRRAALDRLLTKINVVPVFSQGMLADPQLRDFFPCKDDGPKGLAETAVQWLESWAKMRPVIVEAVATDQQSAAGKAMELTRTRLRQPDSAYAQAAFSSGYRYEDFSLPRANHDKDYYVWRNFGEMQKLSGEAFGIQRTTAGAFRDAGESLLTDQPEEELLALLENRTLARGHTGMELDLPPETPIDTARDAAIVEQRTNEFHAASKPADPAHVAAVREGRRLDRAAQGLHDAAARQAADARAESLGRLTDQYRGAPVTHYLNEQAKQIEPEQ</sequence>
<evidence type="ECO:0000313" key="2">
    <source>
        <dbReference type="EMBL" id="EGD07414.1"/>
    </source>
</evidence>
<dbReference type="Pfam" id="PF03009">
    <property type="entry name" value="GDPD"/>
    <property type="match status" value="1"/>
</dbReference>
<dbReference type="EMBL" id="AEQV01000214">
    <property type="protein sequence ID" value="EGD07414.1"/>
    <property type="molecule type" value="Genomic_DNA"/>
</dbReference>
<dbReference type="InterPro" id="IPR030395">
    <property type="entry name" value="GP_PDE_dom"/>
</dbReference>
<dbReference type="GO" id="GO:0005886">
    <property type="term" value="C:plasma membrane"/>
    <property type="evidence" value="ECO:0007669"/>
    <property type="project" value="TreeGrafter"/>
</dbReference>
<reference evidence="2 3" key="1">
    <citation type="journal article" date="2011" name="BMC Genomics">
        <title>Comparative genomics reveals diversity among xanthomonads infecting tomato and pepper.</title>
        <authorList>
            <person name="Potnis N."/>
            <person name="Krasileva K."/>
            <person name="Chow V."/>
            <person name="Almeida N.F."/>
            <person name="Patil P.B."/>
            <person name="Ryan R.P."/>
            <person name="Sharlach M."/>
            <person name="Behlau F."/>
            <person name="Dow J.M."/>
            <person name="Momol M.T."/>
            <person name="White F.F."/>
            <person name="Preston J.F."/>
            <person name="Vinatzer B.A."/>
            <person name="Koebnik R."/>
            <person name="Setubal J.C."/>
            <person name="Norman D.J."/>
            <person name="Staskawicz B.J."/>
            <person name="Jones J.B."/>
        </authorList>
    </citation>
    <scope>NUCLEOTIDE SEQUENCE [LARGE SCALE GENOMIC DNA]</scope>
    <source>
        <strain evidence="2 3">ATCC 35937</strain>
    </source>
</reference>
<proteinExistence type="predicted"/>
<dbReference type="PANTHER" id="PTHR46320">
    <property type="entry name" value="GLYCEROPHOSPHODIESTER PHOSPHODIESTERASE 1"/>
    <property type="match status" value="1"/>
</dbReference>
<dbReference type="PROSITE" id="PS51704">
    <property type="entry name" value="GP_PDE"/>
    <property type="match status" value="1"/>
</dbReference>
<name>F0BJD5_9XANT</name>
<dbReference type="PROSITE" id="PS50007">
    <property type="entry name" value="PIPLC_X_DOMAIN"/>
    <property type="match status" value="1"/>
</dbReference>